<accession>A0A1H8LMI5</accession>
<dbReference type="STRING" id="34002.SAMN04489859_103217"/>
<evidence type="ECO:0000313" key="2">
    <source>
        <dbReference type="EMBL" id="SEO06335.1"/>
    </source>
</evidence>
<protein>
    <submittedName>
        <fullName evidence="2">Uncharacterized protein</fullName>
    </submittedName>
</protein>
<evidence type="ECO:0000313" key="3">
    <source>
        <dbReference type="Proteomes" id="UP000199054"/>
    </source>
</evidence>
<feature type="transmembrane region" description="Helical" evidence="1">
    <location>
        <begin position="7"/>
        <end position="29"/>
    </location>
</feature>
<dbReference type="AlphaFoldDB" id="A0A1H8LMI5"/>
<dbReference type="OrthoDB" id="8115457at2"/>
<evidence type="ECO:0000256" key="1">
    <source>
        <dbReference type="SAM" id="Phobius"/>
    </source>
</evidence>
<sequence>MQPLVRLYIRSIVLGFALAALFTALLIWLDVAHLRHLILSSLIGWLAVAMLVIFNGIVFSGVQFAFVIMRMADSPPPRGGRRQRMPRMGAPALAIRVPATRSRDR</sequence>
<dbReference type="EMBL" id="FODE01000032">
    <property type="protein sequence ID" value="SEO06335.1"/>
    <property type="molecule type" value="Genomic_DNA"/>
</dbReference>
<gene>
    <name evidence="2" type="ORF">SAMN04489859_103217</name>
</gene>
<keyword evidence="3" id="KW-1185">Reference proteome</keyword>
<keyword evidence="1" id="KW-0812">Transmembrane</keyword>
<keyword evidence="1" id="KW-0472">Membrane</keyword>
<name>A0A1H8LMI5_9RHOB</name>
<organism evidence="2 3">
    <name type="scientific">Paracoccus alcaliphilus</name>
    <dbReference type="NCBI Taxonomy" id="34002"/>
    <lineage>
        <taxon>Bacteria</taxon>
        <taxon>Pseudomonadati</taxon>
        <taxon>Pseudomonadota</taxon>
        <taxon>Alphaproteobacteria</taxon>
        <taxon>Rhodobacterales</taxon>
        <taxon>Paracoccaceae</taxon>
        <taxon>Paracoccus</taxon>
    </lineage>
</organism>
<dbReference type="RefSeq" id="WP_090615511.1">
    <property type="nucleotide sequence ID" value="NZ_CP067124.1"/>
</dbReference>
<keyword evidence="1" id="KW-1133">Transmembrane helix</keyword>
<proteinExistence type="predicted"/>
<dbReference type="Proteomes" id="UP000199054">
    <property type="component" value="Unassembled WGS sequence"/>
</dbReference>
<reference evidence="2 3" key="1">
    <citation type="submission" date="2016-10" db="EMBL/GenBank/DDBJ databases">
        <authorList>
            <person name="de Groot N.N."/>
        </authorList>
    </citation>
    <scope>NUCLEOTIDE SEQUENCE [LARGE SCALE GENOMIC DNA]</scope>
    <source>
        <strain evidence="2 3">DSM 8512</strain>
    </source>
</reference>
<feature type="transmembrane region" description="Helical" evidence="1">
    <location>
        <begin position="41"/>
        <end position="68"/>
    </location>
</feature>